<evidence type="ECO:0000313" key="1">
    <source>
        <dbReference type="EMBL" id="GAJ04755.1"/>
    </source>
</evidence>
<sequence>MDNYPKEGIKPLCGNAWLWQHQNDHSREEIEDLSIVVGIDGRKLPPVHAGEKRGKVKKNIKELTC</sequence>
<accession>X1VE02</accession>
<name>X1VE02_9ZZZZ</name>
<proteinExistence type="predicted"/>
<dbReference type="EMBL" id="BARW01026372">
    <property type="protein sequence ID" value="GAJ04755.1"/>
    <property type="molecule type" value="Genomic_DNA"/>
</dbReference>
<comment type="caution">
    <text evidence="1">The sequence shown here is derived from an EMBL/GenBank/DDBJ whole genome shotgun (WGS) entry which is preliminary data.</text>
</comment>
<dbReference type="AlphaFoldDB" id="X1VE02"/>
<gene>
    <name evidence="1" type="ORF">S12H4_43029</name>
</gene>
<organism evidence="1">
    <name type="scientific">marine sediment metagenome</name>
    <dbReference type="NCBI Taxonomy" id="412755"/>
    <lineage>
        <taxon>unclassified sequences</taxon>
        <taxon>metagenomes</taxon>
        <taxon>ecological metagenomes</taxon>
    </lineage>
</organism>
<reference evidence="1" key="1">
    <citation type="journal article" date="2014" name="Front. Microbiol.">
        <title>High frequency of phylogenetically diverse reductive dehalogenase-homologous genes in deep subseafloor sedimentary metagenomes.</title>
        <authorList>
            <person name="Kawai M."/>
            <person name="Futagami T."/>
            <person name="Toyoda A."/>
            <person name="Takaki Y."/>
            <person name="Nishi S."/>
            <person name="Hori S."/>
            <person name="Arai W."/>
            <person name="Tsubouchi T."/>
            <person name="Morono Y."/>
            <person name="Uchiyama I."/>
            <person name="Ito T."/>
            <person name="Fujiyama A."/>
            <person name="Inagaki F."/>
            <person name="Takami H."/>
        </authorList>
    </citation>
    <scope>NUCLEOTIDE SEQUENCE</scope>
    <source>
        <strain evidence="1">Expedition CK06-06</strain>
    </source>
</reference>
<protein>
    <submittedName>
        <fullName evidence="1">Uncharacterized protein</fullName>
    </submittedName>
</protein>